<dbReference type="NCBIfam" id="TIGR02136">
    <property type="entry name" value="ptsS_2"/>
    <property type="match status" value="1"/>
</dbReference>
<evidence type="ECO:0000256" key="9">
    <source>
        <dbReference type="ARBA" id="ARBA00023288"/>
    </source>
</evidence>
<evidence type="ECO:0000313" key="13">
    <source>
        <dbReference type="EMBL" id="AST92570.1"/>
    </source>
</evidence>
<feature type="signal peptide" evidence="10">
    <location>
        <begin position="1"/>
        <end position="22"/>
    </location>
</feature>
<keyword evidence="6 10" id="KW-0592">Phosphate transport</keyword>
<dbReference type="InterPro" id="IPR011862">
    <property type="entry name" value="Phos-bd"/>
</dbReference>
<dbReference type="InterPro" id="IPR050811">
    <property type="entry name" value="Phosphate_ABC_transporter"/>
</dbReference>
<dbReference type="EMBL" id="CP018866">
    <property type="protein sequence ID" value="AST92570.1"/>
    <property type="molecule type" value="Genomic_DNA"/>
</dbReference>
<evidence type="ECO:0000313" key="14">
    <source>
        <dbReference type="Proteomes" id="UP000215224"/>
    </source>
</evidence>
<comment type="function">
    <text evidence="10">Involved in the system for phosphate transport across the cytoplasmic membrane.</text>
</comment>
<protein>
    <recommendedName>
        <fullName evidence="10">Phosphate-binding protein</fullName>
    </recommendedName>
</protein>
<dbReference type="GO" id="GO:0006817">
    <property type="term" value="P:phosphate ion transport"/>
    <property type="evidence" value="ECO:0007669"/>
    <property type="project" value="UniProtKB-UniRule"/>
</dbReference>
<evidence type="ECO:0000256" key="7">
    <source>
        <dbReference type="ARBA" id="ARBA00022729"/>
    </source>
</evidence>
<accession>A0A223KSW4</accession>
<dbReference type="CDD" id="cd13654">
    <property type="entry name" value="PBP2_phosphate_like_2"/>
    <property type="match status" value="1"/>
</dbReference>
<evidence type="ECO:0000256" key="11">
    <source>
        <dbReference type="SAM" id="MobiDB-lite"/>
    </source>
</evidence>
<evidence type="ECO:0000256" key="10">
    <source>
        <dbReference type="RuleBase" id="RU367119"/>
    </source>
</evidence>
<dbReference type="PANTHER" id="PTHR30570:SF1">
    <property type="entry name" value="PHOSPHATE-BINDING PROTEIN PSTS"/>
    <property type="match status" value="1"/>
</dbReference>
<dbReference type="AlphaFoldDB" id="A0A223KSW4"/>
<comment type="subunit">
    <text evidence="4 10">The complex is composed of two ATP-binding proteins (PstB), two transmembrane proteins (PstC and PstA) and a solute-binding protein (PstS).</text>
</comment>
<evidence type="ECO:0000256" key="6">
    <source>
        <dbReference type="ARBA" id="ARBA00022592"/>
    </source>
</evidence>
<dbReference type="Pfam" id="PF12849">
    <property type="entry name" value="PBP_like_2"/>
    <property type="match status" value="1"/>
</dbReference>
<evidence type="ECO:0000256" key="4">
    <source>
        <dbReference type="ARBA" id="ARBA00011529"/>
    </source>
</evidence>
<feature type="domain" description="PBP" evidence="12">
    <location>
        <begin position="50"/>
        <end position="304"/>
    </location>
</feature>
<dbReference type="Gene3D" id="3.40.190.10">
    <property type="entry name" value="Periplasmic binding protein-like II"/>
    <property type="match status" value="2"/>
</dbReference>
<keyword evidence="5 10" id="KW-0813">Transport</keyword>
<keyword evidence="10" id="KW-1003">Cell membrane</keyword>
<dbReference type="GO" id="GO:0042301">
    <property type="term" value="F:phosphate ion binding"/>
    <property type="evidence" value="ECO:0007669"/>
    <property type="project" value="UniProtKB-UniRule"/>
</dbReference>
<evidence type="ECO:0000259" key="12">
    <source>
        <dbReference type="Pfam" id="PF12849"/>
    </source>
</evidence>
<dbReference type="STRING" id="1314751.GCA_001591425_03564"/>
<comment type="subcellular location">
    <subcellularLocation>
        <location evidence="2 10">Cell membrane</location>
        <topology evidence="2 10">Lipid-anchor</topology>
    </subcellularLocation>
</comment>
<dbReference type="PROSITE" id="PS51257">
    <property type="entry name" value="PROKAR_LIPOPROTEIN"/>
    <property type="match status" value="1"/>
</dbReference>
<evidence type="ECO:0000256" key="1">
    <source>
        <dbReference type="ARBA" id="ARBA00002841"/>
    </source>
</evidence>
<comment type="similarity">
    <text evidence="3 10">Belongs to the PstS family.</text>
</comment>
<name>A0A223KSW4_9BACI</name>
<reference evidence="13 14" key="1">
    <citation type="submission" date="2016-12" db="EMBL/GenBank/DDBJ databases">
        <title>The whole genome sequencing and assembly of Bacillus cohnii DSM 6307T strain.</title>
        <authorList>
            <person name="Lee Y.-J."/>
            <person name="Yi H."/>
            <person name="Bahn Y.-S."/>
            <person name="Kim J.F."/>
            <person name="Lee D.-W."/>
        </authorList>
    </citation>
    <scope>NUCLEOTIDE SEQUENCE [LARGE SCALE GENOMIC DNA]</scope>
    <source>
        <strain evidence="13 14">DSM 6307</strain>
    </source>
</reference>
<dbReference type="InterPro" id="IPR024370">
    <property type="entry name" value="PBP_domain"/>
</dbReference>
<dbReference type="KEGG" id="bcoh:BC6307_15350"/>
<keyword evidence="7 10" id="KW-0732">Signal</keyword>
<comment type="function">
    <text evidence="1">Part of the ABC transporter complex PstSACB involved in phosphate import.</text>
</comment>
<dbReference type="RefSeq" id="WP_066419267.1">
    <property type="nucleotide sequence ID" value="NZ_CP018866.1"/>
</dbReference>
<sequence length="336" mass="36571">MKNMRRLFLLISMIAIALFAVACSSDTNGNGGTNNTGNSNSGSGDPGSGEASAELEGSVVIDGSGTVYPLMAKLAENYMINEQEGVSVEVSRAGTSAGFKKFLVENGTDFNDASRQIKDEEQAEADALGMEVKELKVALDGLTFVVHPENDWATELTEQEIIDIFLASTGKENWSDVRPDFPNEPINTYGPNENHGTYEFFWEVILGKEDLSSDVNLQQEYSTLVDLISKDKNAIGFFGYGYYANNTDKLTAVKVDFGNGPVEPSLDTIKEDGAYANFTRPVFTYLNVDHAKEKPQVLDFAIYAMKSVNDVAGETGFAPLPSEEIDKVVSELEALK</sequence>
<feature type="chain" id="PRO_5039758992" description="Phosphate-binding protein" evidence="10">
    <location>
        <begin position="23"/>
        <end position="336"/>
    </location>
</feature>
<feature type="region of interest" description="Disordered" evidence="11">
    <location>
        <begin position="32"/>
        <end position="54"/>
    </location>
</feature>
<keyword evidence="9 10" id="KW-0449">Lipoprotein</keyword>
<keyword evidence="10" id="KW-0472">Membrane</keyword>
<evidence type="ECO:0000256" key="8">
    <source>
        <dbReference type="ARBA" id="ARBA00023139"/>
    </source>
</evidence>
<keyword evidence="14" id="KW-1185">Reference proteome</keyword>
<evidence type="ECO:0000256" key="5">
    <source>
        <dbReference type="ARBA" id="ARBA00022448"/>
    </source>
</evidence>
<keyword evidence="8 10" id="KW-0564">Palmitate</keyword>
<evidence type="ECO:0000256" key="3">
    <source>
        <dbReference type="ARBA" id="ARBA00008725"/>
    </source>
</evidence>
<organism evidence="13 14">
    <name type="scientific">Sutcliffiella cohnii</name>
    <dbReference type="NCBI Taxonomy" id="33932"/>
    <lineage>
        <taxon>Bacteria</taxon>
        <taxon>Bacillati</taxon>
        <taxon>Bacillota</taxon>
        <taxon>Bacilli</taxon>
        <taxon>Bacillales</taxon>
        <taxon>Bacillaceae</taxon>
        <taxon>Sutcliffiella</taxon>
    </lineage>
</organism>
<dbReference type="Proteomes" id="UP000215224">
    <property type="component" value="Chromosome"/>
</dbReference>
<proteinExistence type="inferred from homology"/>
<gene>
    <name evidence="13" type="ORF">BC6307_15350</name>
</gene>
<evidence type="ECO:0000256" key="2">
    <source>
        <dbReference type="ARBA" id="ARBA00004193"/>
    </source>
</evidence>
<dbReference type="GO" id="GO:0005886">
    <property type="term" value="C:plasma membrane"/>
    <property type="evidence" value="ECO:0007669"/>
    <property type="project" value="UniProtKB-SubCell"/>
</dbReference>
<dbReference type="SUPFAM" id="SSF53850">
    <property type="entry name" value="Periplasmic binding protein-like II"/>
    <property type="match status" value="1"/>
</dbReference>
<dbReference type="PANTHER" id="PTHR30570">
    <property type="entry name" value="PERIPLASMIC PHOSPHATE BINDING COMPONENT OF PHOSPHATE ABC TRANSPORTER"/>
    <property type="match status" value="1"/>
</dbReference>